<dbReference type="Gene3D" id="3.40.190.10">
    <property type="entry name" value="Periplasmic binding protein-like II"/>
    <property type="match status" value="2"/>
</dbReference>
<dbReference type="RefSeq" id="WP_008871062.1">
    <property type="nucleotide sequence ID" value="NZ_ACJN02000003.1"/>
</dbReference>
<evidence type="ECO:0000256" key="4">
    <source>
        <dbReference type="ARBA" id="ARBA00023163"/>
    </source>
</evidence>
<proteinExistence type="inferred from homology"/>
<keyword evidence="3" id="KW-0238">DNA-binding</keyword>
<dbReference type="Gene3D" id="1.10.10.10">
    <property type="entry name" value="Winged helix-like DNA-binding domain superfamily/Winged helix DNA-binding domain"/>
    <property type="match status" value="1"/>
</dbReference>
<protein>
    <submittedName>
        <fullName evidence="6">Transcriptional regulator, LysR family</fullName>
    </submittedName>
</protein>
<dbReference type="AlphaFoldDB" id="D6SSP7"/>
<evidence type="ECO:0000313" key="7">
    <source>
        <dbReference type="Proteomes" id="UP000005496"/>
    </source>
</evidence>
<evidence type="ECO:0000256" key="3">
    <source>
        <dbReference type="ARBA" id="ARBA00023125"/>
    </source>
</evidence>
<dbReference type="InterPro" id="IPR005119">
    <property type="entry name" value="LysR_subst-bd"/>
</dbReference>
<keyword evidence="7" id="KW-1185">Reference proteome</keyword>
<dbReference type="GO" id="GO:0003700">
    <property type="term" value="F:DNA-binding transcription factor activity"/>
    <property type="evidence" value="ECO:0007669"/>
    <property type="project" value="InterPro"/>
</dbReference>
<dbReference type="InterPro" id="IPR036388">
    <property type="entry name" value="WH-like_DNA-bd_sf"/>
</dbReference>
<dbReference type="PANTHER" id="PTHR30126:SF64">
    <property type="entry name" value="HTH-TYPE TRANSCRIPTIONAL REGULATOR CITR"/>
    <property type="match status" value="1"/>
</dbReference>
<name>D6SSP7_9BACT</name>
<dbReference type="Pfam" id="PF00126">
    <property type="entry name" value="HTH_1"/>
    <property type="match status" value="1"/>
</dbReference>
<organism evidence="6 7">
    <name type="scientific">Desulfonatronospira thiodismutans ASO3-1</name>
    <dbReference type="NCBI Taxonomy" id="555779"/>
    <lineage>
        <taxon>Bacteria</taxon>
        <taxon>Pseudomonadati</taxon>
        <taxon>Thermodesulfobacteriota</taxon>
        <taxon>Desulfovibrionia</taxon>
        <taxon>Desulfovibrionales</taxon>
        <taxon>Desulfonatronovibrionaceae</taxon>
        <taxon>Desulfonatronospira</taxon>
    </lineage>
</organism>
<gene>
    <name evidence="6" type="ORF">Dthio_PD1052</name>
</gene>
<feature type="domain" description="HTH lysR-type" evidence="5">
    <location>
        <begin position="1"/>
        <end position="60"/>
    </location>
</feature>
<dbReference type="Proteomes" id="UP000005496">
    <property type="component" value="Unassembled WGS sequence"/>
</dbReference>
<sequence length="315" mass="35700">MELNLYALKTFKEVVDQKSFSKTAARLYLTQPAVSLQIQALENYFQAPLLIREKGRIKLTQEGGTVYEYAVKLETLQAELFQSMDRHADRLMATLRLGTCFIAGEYLFPDILKSLQNKYPDTRVALSVLKCEKIFQGLLNGIFDLGITGVDPRNKGLQSKEIGRAPLVLFKSPNQGTDSGPVSVKDLLETPVVLREEGAGIHKEFTDFLRTQRLTLKHFKHVCLSESNQAIKSMVKAGMGFSLMPEFMVRQELQDKEVIPMELEEGGLEQGFYMVYRKQEGLPEIMYNLIDYIALKINKNITPAGREPLIEEDRA</sequence>
<comment type="similarity">
    <text evidence="1">Belongs to the LysR transcriptional regulatory family.</text>
</comment>
<comment type="caution">
    <text evidence="6">The sequence shown here is derived from an EMBL/GenBank/DDBJ whole genome shotgun (WGS) entry which is preliminary data.</text>
</comment>
<evidence type="ECO:0000313" key="6">
    <source>
        <dbReference type="EMBL" id="EFI33713.1"/>
    </source>
</evidence>
<dbReference type="PROSITE" id="PS50931">
    <property type="entry name" value="HTH_LYSR"/>
    <property type="match status" value="1"/>
</dbReference>
<dbReference type="Pfam" id="PF03466">
    <property type="entry name" value="LysR_substrate"/>
    <property type="match status" value="1"/>
</dbReference>
<evidence type="ECO:0000259" key="5">
    <source>
        <dbReference type="PROSITE" id="PS50931"/>
    </source>
</evidence>
<accession>D6SSP7</accession>
<dbReference type="PRINTS" id="PR00039">
    <property type="entry name" value="HTHLYSR"/>
</dbReference>
<keyword evidence="2" id="KW-0805">Transcription regulation</keyword>
<reference evidence="6" key="1">
    <citation type="submission" date="2010-05" db="EMBL/GenBank/DDBJ databases">
        <title>The draft genome of Desulfonatronospira thiodismutans ASO3-1.</title>
        <authorList>
            <consortium name="US DOE Joint Genome Institute (JGI-PGF)"/>
            <person name="Lucas S."/>
            <person name="Copeland A."/>
            <person name="Lapidus A."/>
            <person name="Cheng J.-F."/>
            <person name="Bruce D."/>
            <person name="Goodwin L."/>
            <person name="Pitluck S."/>
            <person name="Chertkov O."/>
            <person name="Brettin T."/>
            <person name="Detter J.C."/>
            <person name="Han C."/>
            <person name="Land M.L."/>
            <person name="Hauser L."/>
            <person name="Kyrpides N."/>
            <person name="Mikhailova N."/>
            <person name="Muyzer G."/>
            <person name="Woyke T."/>
        </authorList>
    </citation>
    <scope>NUCLEOTIDE SEQUENCE [LARGE SCALE GENOMIC DNA]</scope>
    <source>
        <strain evidence="6">ASO3-1</strain>
    </source>
</reference>
<dbReference type="GO" id="GO:0000976">
    <property type="term" value="F:transcription cis-regulatory region binding"/>
    <property type="evidence" value="ECO:0007669"/>
    <property type="project" value="TreeGrafter"/>
</dbReference>
<dbReference type="eggNOG" id="COG0583">
    <property type="taxonomic scope" value="Bacteria"/>
</dbReference>
<evidence type="ECO:0000256" key="2">
    <source>
        <dbReference type="ARBA" id="ARBA00023015"/>
    </source>
</evidence>
<evidence type="ECO:0000256" key="1">
    <source>
        <dbReference type="ARBA" id="ARBA00009437"/>
    </source>
</evidence>
<dbReference type="InterPro" id="IPR000847">
    <property type="entry name" value="LysR_HTH_N"/>
</dbReference>
<dbReference type="PANTHER" id="PTHR30126">
    <property type="entry name" value="HTH-TYPE TRANSCRIPTIONAL REGULATOR"/>
    <property type="match status" value="1"/>
</dbReference>
<keyword evidence="4" id="KW-0804">Transcription</keyword>
<dbReference type="InterPro" id="IPR036390">
    <property type="entry name" value="WH_DNA-bd_sf"/>
</dbReference>
<dbReference type="EMBL" id="ACJN02000003">
    <property type="protein sequence ID" value="EFI33713.1"/>
    <property type="molecule type" value="Genomic_DNA"/>
</dbReference>
<dbReference type="SUPFAM" id="SSF53850">
    <property type="entry name" value="Periplasmic binding protein-like II"/>
    <property type="match status" value="1"/>
</dbReference>
<dbReference type="SUPFAM" id="SSF46785">
    <property type="entry name" value="Winged helix' DNA-binding domain"/>
    <property type="match status" value="1"/>
</dbReference>